<accession>A0A933GPK6</accession>
<dbReference type="AlphaFoldDB" id="A0A933GPK6"/>
<reference evidence="1" key="1">
    <citation type="submission" date="2020-07" db="EMBL/GenBank/DDBJ databases">
        <title>Huge and variable diversity of episymbiotic CPR bacteria and DPANN archaea in groundwater ecosystems.</title>
        <authorList>
            <person name="He C.Y."/>
            <person name="Keren R."/>
            <person name="Whittaker M."/>
            <person name="Farag I.F."/>
            <person name="Doudna J."/>
            <person name="Cate J.H.D."/>
            <person name="Banfield J.F."/>
        </authorList>
    </citation>
    <scope>NUCLEOTIDE SEQUENCE</scope>
    <source>
        <strain evidence="1">NC_groundwater_1482_Ag_S-0.65um_47_24</strain>
    </source>
</reference>
<protein>
    <submittedName>
        <fullName evidence="1">Uncharacterized protein</fullName>
    </submittedName>
</protein>
<comment type="caution">
    <text evidence="1">The sequence shown here is derived from an EMBL/GenBank/DDBJ whole genome shotgun (WGS) entry which is preliminary data.</text>
</comment>
<organism evidence="1 2">
    <name type="scientific">Tectimicrobiota bacterium</name>
    <dbReference type="NCBI Taxonomy" id="2528274"/>
    <lineage>
        <taxon>Bacteria</taxon>
        <taxon>Pseudomonadati</taxon>
        <taxon>Nitrospinota/Tectimicrobiota group</taxon>
        <taxon>Candidatus Tectimicrobiota</taxon>
    </lineage>
</organism>
<dbReference type="Proteomes" id="UP000772181">
    <property type="component" value="Unassembled WGS sequence"/>
</dbReference>
<evidence type="ECO:0000313" key="2">
    <source>
        <dbReference type="Proteomes" id="UP000772181"/>
    </source>
</evidence>
<proteinExistence type="predicted"/>
<evidence type="ECO:0000313" key="1">
    <source>
        <dbReference type="EMBL" id="MBI4596514.1"/>
    </source>
</evidence>
<gene>
    <name evidence="1" type="ORF">HY730_09105</name>
</gene>
<dbReference type="EMBL" id="JACQWF010000398">
    <property type="protein sequence ID" value="MBI4596514.1"/>
    <property type="molecule type" value="Genomic_DNA"/>
</dbReference>
<sequence>MNKHNHQNVKSDIDKGLEKLVDTVLGTSEKPPYTDAYIASFCNDGGDRLASGVLTVKMAAMLLDLTERNWIPY</sequence>
<name>A0A933GPK6_UNCTE</name>